<evidence type="ECO:0000313" key="4">
    <source>
        <dbReference type="Proteomes" id="UP001205910"/>
    </source>
</evidence>
<dbReference type="RefSeq" id="WP_013910813.1">
    <property type="nucleotide sequence ID" value="NZ_AP019662.1"/>
</dbReference>
<keyword evidence="2" id="KW-0732">Signal</keyword>
<evidence type="ECO:0008006" key="5">
    <source>
        <dbReference type="Google" id="ProtNLM"/>
    </source>
</evidence>
<gene>
    <name evidence="3" type="ORF">CULCOIPH005_05760</name>
</gene>
<evidence type="ECO:0000256" key="2">
    <source>
        <dbReference type="SAM" id="SignalP"/>
    </source>
</evidence>
<dbReference type="Proteomes" id="UP001205910">
    <property type="component" value="Unassembled WGS sequence"/>
</dbReference>
<reference evidence="3 4" key="1">
    <citation type="submission" date="2021-11" db="EMBL/GenBank/DDBJ databases">
        <title>Whole genome sequences of diphtheriae toxin producing Corynebacterium ulcerans isolates from cats in Osaka, Japan.</title>
        <authorList>
            <person name="Umeda K."/>
            <person name="Hirai Y."/>
        </authorList>
    </citation>
    <scope>NUCLEOTIDE SEQUENCE [LARGE SCALE GENOMIC DNA]</scope>
    <source>
        <strain evidence="3 4">12109B-1</strain>
    </source>
</reference>
<comment type="caution">
    <text evidence="3">The sequence shown here is derived from an EMBL/GenBank/DDBJ whole genome shotgun (WGS) entry which is preliminary data.</text>
</comment>
<organism evidence="3 4">
    <name type="scientific">Corynebacterium ulcerans</name>
    <dbReference type="NCBI Taxonomy" id="65058"/>
    <lineage>
        <taxon>Bacteria</taxon>
        <taxon>Bacillati</taxon>
        <taxon>Actinomycetota</taxon>
        <taxon>Actinomycetes</taxon>
        <taxon>Mycobacteriales</taxon>
        <taxon>Corynebacteriaceae</taxon>
        <taxon>Corynebacterium</taxon>
    </lineage>
</organism>
<accession>A0ABD0BF46</accession>
<proteinExistence type="predicted"/>
<protein>
    <recommendedName>
        <fullName evidence="5">Secreted protein</fullName>
    </recommendedName>
</protein>
<feature type="region of interest" description="Disordered" evidence="1">
    <location>
        <begin position="125"/>
        <end position="152"/>
    </location>
</feature>
<evidence type="ECO:0000313" key="3">
    <source>
        <dbReference type="EMBL" id="GJJ42387.1"/>
    </source>
</evidence>
<feature type="compositionally biased region" description="Basic and acidic residues" evidence="1">
    <location>
        <begin position="125"/>
        <end position="141"/>
    </location>
</feature>
<evidence type="ECO:0000256" key="1">
    <source>
        <dbReference type="SAM" id="MobiDB-lite"/>
    </source>
</evidence>
<dbReference type="EMBL" id="BQFK01000001">
    <property type="protein sequence ID" value="GJJ42387.1"/>
    <property type="molecule type" value="Genomic_DNA"/>
</dbReference>
<dbReference type="AlphaFoldDB" id="A0ABD0BF46"/>
<sequence length="152" mass="16527">MQKIKVSIIAGAVCCLALGGSVAGASQVLRTDNGSQETNVRETVEKQGDTWTCTRESVVVSGGESYTLVSQGPCTISELGRAYEKLLPKEGQDPRILEGDLIRTTEELGHYKRLSKEQSELLEKLVEGSDSETKEKVEKLKTRLSGPSRTGR</sequence>
<dbReference type="KEGG" id="cun:Cul210932_0444"/>
<feature type="chain" id="PRO_5044818823" description="Secreted protein" evidence="2">
    <location>
        <begin position="26"/>
        <end position="152"/>
    </location>
</feature>
<feature type="signal peptide" evidence="2">
    <location>
        <begin position="1"/>
        <end position="25"/>
    </location>
</feature>
<name>A0ABD0BF46_CORUL</name>